<dbReference type="RefSeq" id="WP_233055076.1">
    <property type="nucleotide sequence ID" value="NZ_JAIMJA010000043.1"/>
</dbReference>
<feature type="transmembrane region" description="Helical" evidence="10">
    <location>
        <begin position="212"/>
        <end position="233"/>
    </location>
</feature>
<keyword evidence="7" id="KW-0869">Chloride channel</keyword>
<evidence type="ECO:0000256" key="1">
    <source>
        <dbReference type="ARBA" id="ARBA00004141"/>
    </source>
</evidence>
<dbReference type="EMBL" id="JAIMJA010000043">
    <property type="protein sequence ID" value="MCE2597335.1"/>
    <property type="molecule type" value="Genomic_DNA"/>
</dbReference>
<evidence type="ECO:0000256" key="6">
    <source>
        <dbReference type="ARBA" id="ARBA00023136"/>
    </source>
</evidence>
<keyword evidence="9" id="KW-0407">Ion channel</keyword>
<evidence type="ECO:0000313" key="11">
    <source>
        <dbReference type="EMBL" id="MCE2597335.1"/>
    </source>
</evidence>
<feature type="transmembrane region" description="Helical" evidence="10">
    <location>
        <begin position="140"/>
        <end position="164"/>
    </location>
</feature>
<keyword evidence="12" id="KW-1185">Reference proteome</keyword>
<feature type="transmembrane region" description="Helical" evidence="10">
    <location>
        <begin position="12"/>
        <end position="32"/>
    </location>
</feature>
<evidence type="ECO:0000256" key="10">
    <source>
        <dbReference type="SAM" id="Phobius"/>
    </source>
</evidence>
<keyword evidence="3 10" id="KW-0812">Transmembrane</keyword>
<dbReference type="InterPro" id="IPR050368">
    <property type="entry name" value="ClC-type_chloride_channel"/>
</dbReference>
<protein>
    <submittedName>
        <fullName evidence="11">Chloride channel protein</fullName>
    </submittedName>
</protein>
<keyword evidence="4 10" id="KW-1133">Transmembrane helix</keyword>
<dbReference type="PRINTS" id="PR00762">
    <property type="entry name" value="CLCHANNEL"/>
</dbReference>
<keyword evidence="6 10" id="KW-0472">Membrane</keyword>
<reference evidence="11 12" key="1">
    <citation type="journal article" date="2022" name="Environ. Microbiol. Rep.">
        <title>Eco-phylogenetic analyses reveal divergent evolution of vitamin B12 metabolism in the marine bacterial family 'Psychromonadaceae'.</title>
        <authorList>
            <person name="Jin X."/>
            <person name="Yang Y."/>
            <person name="Cao H."/>
            <person name="Gao B."/>
            <person name="Zhao Z."/>
        </authorList>
    </citation>
    <scope>NUCLEOTIDE SEQUENCE [LARGE SCALE GENOMIC DNA]</scope>
    <source>
        <strain evidence="11 12">MKS20</strain>
    </source>
</reference>
<organism evidence="11 12">
    <name type="scientific">Motilimonas cestriensis</name>
    <dbReference type="NCBI Taxonomy" id="2742685"/>
    <lineage>
        <taxon>Bacteria</taxon>
        <taxon>Pseudomonadati</taxon>
        <taxon>Pseudomonadota</taxon>
        <taxon>Gammaproteobacteria</taxon>
        <taxon>Alteromonadales</taxon>
        <taxon>Alteromonadales genera incertae sedis</taxon>
        <taxon>Motilimonas</taxon>
    </lineage>
</organism>
<dbReference type="Proteomes" id="UP001201273">
    <property type="component" value="Unassembled WGS sequence"/>
</dbReference>
<sequence length="430" mass="46146">MQSASTGIKRTLLVTIIGSLLCAGLILVFSRLSKIELISFILQYSWLYLAIPFVGAIFLALLFRYFNRYAKSGLPVVVMGYHFGDGKFQLGNAVFQYVAAIIALVSGFAVGAVGPALHVGAASMNLLGQYFHLNDTRLKQLTACGAASAMAALFHTPITAIFFVQETIVRRFQWQTCVFISICAFFSAWIARQLGAFEFHIDTQSFHYQLTLIPELIVVGVVCGVLATLMLKLIRLTADNVMLPYWGKFLLAAAATSIASLFGTEVLGLGSQLLQVLLYADIGSQLVLTWLIVRFLISTIAIGAAIPGGALGPSLLLGALTGHWLAYLLPNETPQVFVLVGMAAFFGAVLKSPISATLLVVETTANVNLALPCLVGSATAHLVQTRILGQTNLIELLLARQNILLKNSPSLLSKNKTQASSSSGNDTTTN</sequence>
<feature type="transmembrane region" description="Helical" evidence="10">
    <location>
        <begin position="304"/>
        <end position="327"/>
    </location>
</feature>
<dbReference type="PANTHER" id="PTHR43427">
    <property type="entry name" value="CHLORIDE CHANNEL PROTEIN CLC-E"/>
    <property type="match status" value="1"/>
</dbReference>
<evidence type="ECO:0000256" key="3">
    <source>
        <dbReference type="ARBA" id="ARBA00022692"/>
    </source>
</evidence>
<feature type="transmembrane region" description="Helical" evidence="10">
    <location>
        <begin position="276"/>
        <end position="297"/>
    </location>
</feature>
<feature type="transmembrane region" description="Helical" evidence="10">
    <location>
        <begin position="44"/>
        <end position="63"/>
    </location>
</feature>
<evidence type="ECO:0000256" key="5">
    <source>
        <dbReference type="ARBA" id="ARBA00023065"/>
    </source>
</evidence>
<name>A0ABS8WJ03_9GAMM</name>
<proteinExistence type="predicted"/>
<dbReference type="PANTHER" id="PTHR43427:SF6">
    <property type="entry name" value="CHLORIDE CHANNEL PROTEIN CLC-E"/>
    <property type="match status" value="1"/>
</dbReference>
<evidence type="ECO:0000256" key="9">
    <source>
        <dbReference type="ARBA" id="ARBA00023303"/>
    </source>
</evidence>
<evidence type="ECO:0000256" key="4">
    <source>
        <dbReference type="ARBA" id="ARBA00022989"/>
    </source>
</evidence>
<keyword evidence="2" id="KW-0813">Transport</keyword>
<feature type="transmembrane region" description="Helical" evidence="10">
    <location>
        <begin position="176"/>
        <end position="192"/>
    </location>
</feature>
<accession>A0ABS8WJ03</accession>
<dbReference type="SUPFAM" id="SSF81340">
    <property type="entry name" value="Clc chloride channel"/>
    <property type="match status" value="1"/>
</dbReference>
<keyword evidence="8" id="KW-0868">Chloride</keyword>
<evidence type="ECO:0000256" key="8">
    <source>
        <dbReference type="ARBA" id="ARBA00023214"/>
    </source>
</evidence>
<feature type="transmembrane region" description="Helical" evidence="10">
    <location>
        <begin position="333"/>
        <end position="350"/>
    </location>
</feature>
<feature type="transmembrane region" description="Helical" evidence="10">
    <location>
        <begin position="97"/>
        <end position="120"/>
    </location>
</feature>
<evidence type="ECO:0000313" key="12">
    <source>
        <dbReference type="Proteomes" id="UP001201273"/>
    </source>
</evidence>
<keyword evidence="5" id="KW-0406">Ion transport</keyword>
<dbReference type="InterPro" id="IPR014743">
    <property type="entry name" value="Cl-channel_core"/>
</dbReference>
<dbReference type="Pfam" id="PF00654">
    <property type="entry name" value="Voltage_CLC"/>
    <property type="match status" value="1"/>
</dbReference>
<gene>
    <name evidence="11" type="ORF">K6Y31_21420</name>
</gene>
<evidence type="ECO:0000256" key="7">
    <source>
        <dbReference type="ARBA" id="ARBA00023173"/>
    </source>
</evidence>
<dbReference type="InterPro" id="IPR001807">
    <property type="entry name" value="ClC"/>
</dbReference>
<evidence type="ECO:0000256" key="2">
    <source>
        <dbReference type="ARBA" id="ARBA00022448"/>
    </source>
</evidence>
<comment type="caution">
    <text evidence="11">The sequence shown here is derived from an EMBL/GenBank/DDBJ whole genome shotgun (WGS) entry which is preliminary data.</text>
</comment>
<feature type="transmembrane region" description="Helical" evidence="10">
    <location>
        <begin position="245"/>
        <end position="264"/>
    </location>
</feature>
<comment type="subcellular location">
    <subcellularLocation>
        <location evidence="1">Membrane</location>
        <topology evidence="1">Multi-pass membrane protein</topology>
    </subcellularLocation>
</comment>
<dbReference type="Gene3D" id="1.10.3080.10">
    <property type="entry name" value="Clc chloride channel"/>
    <property type="match status" value="1"/>
</dbReference>
<dbReference type="CDD" id="cd00400">
    <property type="entry name" value="Voltage_gated_ClC"/>
    <property type="match status" value="1"/>
</dbReference>